<evidence type="ECO:0000256" key="2">
    <source>
        <dbReference type="ARBA" id="ARBA00023080"/>
    </source>
</evidence>
<dbReference type="GO" id="GO:0006229">
    <property type="term" value="P:dUTP biosynthetic process"/>
    <property type="evidence" value="ECO:0007669"/>
    <property type="project" value="InterPro"/>
</dbReference>
<dbReference type="AlphaFoldDB" id="A0AAX4NGN7"/>
<name>A0AAX4NGN7_9ARCH</name>
<reference evidence="3 4" key="1">
    <citation type="submission" date="2023-09" db="EMBL/GenBank/DDBJ databases">
        <authorList>
            <person name="Golyshina O.V."/>
            <person name="Lunev E.A."/>
            <person name="Bargiela R."/>
            <person name="Gaines M.C."/>
            <person name="Daum B."/>
            <person name="Bale N.J."/>
            <person name="Koenen M."/>
            <person name="Sinninghe Damst J.S."/>
            <person name="Yakimov M."/>
            <person name="Golyshin P.N."/>
        </authorList>
    </citation>
    <scope>NUCLEOTIDE SEQUENCE [LARGE SCALE GENOMIC DNA]</scope>
    <source>
        <strain evidence="3 4">M1</strain>
    </source>
</reference>
<proteinExistence type="predicted"/>
<organism evidence="3 4">
    <name type="scientific">Oxyplasma meridianum</name>
    <dbReference type="NCBI Taxonomy" id="3073602"/>
    <lineage>
        <taxon>Archaea</taxon>
        <taxon>Methanobacteriati</taxon>
        <taxon>Thermoplasmatota</taxon>
        <taxon>Thermoplasmata</taxon>
        <taxon>Thermoplasmatales</taxon>
        <taxon>Thermoplasmataceae</taxon>
        <taxon>Oxyplasma</taxon>
    </lineage>
</organism>
<gene>
    <name evidence="3" type="primary">dcd</name>
    <name evidence="3" type="ORF">OXIME_000461</name>
</gene>
<evidence type="ECO:0000256" key="1">
    <source>
        <dbReference type="ARBA" id="ARBA00022801"/>
    </source>
</evidence>
<evidence type="ECO:0000313" key="3">
    <source>
        <dbReference type="EMBL" id="WYX99915.1"/>
    </source>
</evidence>
<dbReference type="GO" id="GO:0008829">
    <property type="term" value="F:dCTP deaminase activity"/>
    <property type="evidence" value="ECO:0007669"/>
    <property type="project" value="UniProtKB-EC"/>
</dbReference>
<dbReference type="EMBL" id="CP133772">
    <property type="protein sequence ID" value="WYX99915.1"/>
    <property type="molecule type" value="Genomic_DNA"/>
</dbReference>
<dbReference type="Gene3D" id="2.70.40.10">
    <property type="match status" value="1"/>
</dbReference>
<dbReference type="GeneID" id="95967188"/>
<dbReference type="PANTHER" id="PTHR42680:SF3">
    <property type="entry name" value="DCTP DEAMINASE"/>
    <property type="match status" value="1"/>
</dbReference>
<dbReference type="EC" id="3.5.4.13" evidence="3"/>
<evidence type="ECO:0000313" key="4">
    <source>
        <dbReference type="Proteomes" id="UP001451606"/>
    </source>
</evidence>
<dbReference type="RefSeq" id="WP_393971874.1">
    <property type="nucleotide sequence ID" value="NZ_CP133772.1"/>
</dbReference>
<dbReference type="SUPFAM" id="SSF51283">
    <property type="entry name" value="dUTPase-like"/>
    <property type="match status" value="1"/>
</dbReference>
<sequence length="163" mass="18467">MAIYSDRKLMDLVDRGMIISENFSKDSLTPNGYDLRIDLIRLPGMDDLAEAEIPPMTFFHVSTLEFINMPGDAIGEIWIRSTYARKGLIASFGAVDSGFHGNLTLSFFNASQSYIALTRGERIAQIIFHSTDQEVEKKYMERSGNYQDSRGIITESKNHDIFQ</sequence>
<dbReference type="KEGG" id="omr:OXIME_000461"/>
<keyword evidence="1 3" id="KW-0378">Hydrolase</keyword>
<dbReference type="Proteomes" id="UP001451606">
    <property type="component" value="Chromosome"/>
</dbReference>
<dbReference type="InterPro" id="IPR011962">
    <property type="entry name" value="dCTP_deaminase"/>
</dbReference>
<dbReference type="InterPro" id="IPR036157">
    <property type="entry name" value="dUTPase-like_sf"/>
</dbReference>
<dbReference type="NCBIfam" id="TIGR02274">
    <property type="entry name" value="dCTP_deam"/>
    <property type="match status" value="1"/>
</dbReference>
<keyword evidence="4" id="KW-1185">Reference proteome</keyword>
<accession>A0AAX4NGN7</accession>
<protein>
    <submittedName>
        <fullName evidence="3">dCTP deaminase</fullName>
        <ecNumber evidence="3">3.5.4.13</ecNumber>
    </submittedName>
</protein>
<keyword evidence="2" id="KW-0546">Nucleotide metabolism</keyword>
<dbReference type="PANTHER" id="PTHR42680">
    <property type="entry name" value="DCTP DEAMINASE"/>
    <property type="match status" value="1"/>
</dbReference>
<dbReference type="Pfam" id="PF22769">
    <property type="entry name" value="DCD"/>
    <property type="match status" value="1"/>
</dbReference>
<dbReference type="InterPro" id="IPR033704">
    <property type="entry name" value="dUTPase_trimeric"/>
</dbReference>
<dbReference type="CDD" id="cd07557">
    <property type="entry name" value="trimeric_dUTPase"/>
    <property type="match status" value="1"/>
</dbReference>